<dbReference type="Gene3D" id="2.60.40.3440">
    <property type="match status" value="2"/>
</dbReference>
<dbReference type="RefSeq" id="WP_145351292.1">
    <property type="nucleotide sequence ID" value="NZ_CP036262.1"/>
</dbReference>
<dbReference type="SUPFAM" id="SSF117074">
    <property type="entry name" value="Hypothetical protein PA1324"/>
    <property type="match status" value="1"/>
</dbReference>
<dbReference type="SUPFAM" id="SSF55486">
    <property type="entry name" value="Metalloproteases ('zincins'), catalytic domain"/>
    <property type="match status" value="1"/>
</dbReference>
<evidence type="ECO:0000259" key="7">
    <source>
        <dbReference type="Pfam" id="PF20009"/>
    </source>
</evidence>
<reference evidence="8 9" key="1">
    <citation type="submission" date="2019-02" db="EMBL/GenBank/DDBJ databases">
        <title>Deep-cultivation of Planctomycetes and their phenomic and genomic characterization uncovers novel biology.</title>
        <authorList>
            <person name="Wiegand S."/>
            <person name="Jogler M."/>
            <person name="Boedeker C."/>
            <person name="Pinto D."/>
            <person name="Vollmers J."/>
            <person name="Rivas-Marin E."/>
            <person name="Kohn T."/>
            <person name="Peeters S.H."/>
            <person name="Heuer A."/>
            <person name="Rast P."/>
            <person name="Oberbeckmann S."/>
            <person name="Bunk B."/>
            <person name="Jeske O."/>
            <person name="Meyerdierks A."/>
            <person name="Storesund J.E."/>
            <person name="Kallscheuer N."/>
            <person name="Luecker S."/>
            <person name="Lage O.M."/>
            <person name="Pohl T."/>
            <person name="Merkel B.J."/>
            <person name="Hornburger P."/>
            <person name="Mueller R.-W."/>
            <person name="Bruemmer F."/>
            <person name="Labrenz M."/>
            <person name="Spormann A.M."/>
            <person name="Op den Camp H."/>
            <person name="Overmann J."/>
            <person name="Amann R."/>
            <person name="Jetten M.S.M."/>
            <person name="Mascher T."/>
            <person name="Medema M.H."/>
            <person name="Devos D.P."/>
            <person name="Kaster A.-K."/>
            <person name="Ovreas L."/>
            <person name="Rohde M."/>
            <person name="Galperin M.Y."/>
            <person name="Jogler C."/>
        </authorList>
    </citation>
    <scope>NUCLEOTIDE SEQUENCE [LARGE SCALE GENOMIC DNA]</scope>
    <source>
        <strain evidence="8 9">FF011L</strain>
    </source>
</reference>
<dbReference type="EMBL" id="CP036262">
    <property type="protein sequence ID" value="QDS93136.1"/>
    <property type="molecule type" value="Genomic_DNA"/>
</dbReference>
<dbReference type="InterPro" id="IPR002105">
    <property type="entry name" value="Dockerin_1_rpt"/>
</dbReference>
<dbReference type="InterPro" id="IPR013783">
    <property type="entry name" value="Ig-like_fold"/>
</dbReference>
<name>A0A517ME73_9BACT</name>
<comment type="subcellular location">
    <subcellularLocation>
        <location evidence="1">Secreted</location>
    </subcellularLocation>
</comment>
<dbReference type="Gene3D" id="2.60.120.380">
    <property type="match status" value="1"/>
</dbReference>
<feature type="domain" description="SD-repeat containing protein B" evidence="6">
    <location>
        <begin position="598"/>
        <end position="673"/>
    </location>
</feature>
<evidence type="ECO:0000256" key="4">
    <source>
        <dbReference type="SAM" id="MobiDB-lite"/>
    </source>
</evidence>
<keyword evidence="9" id="KW-1185">Reference proteome</keyword>
<dbReference type="InterPro" id="IPR033764">
    <property type="entry name" value="Sdr_B"/>
</dbReference>
<evidence type="ECO:0000259" key="5">
    <source>
        <dbReference type="Pfam" id="PF07595"/>
    </source>
</evidence>
<dbReference type="Pfam" id="PF07595">
    <property type="entry name" value="Planc_extracel"/>
    <property type="match status" value="1"/>
</dbReference>
<dbReference type="OrthoDB" id="227529at2"/>
<feature type="domain" description="Planctomycete extracellular" evidence="5">
    <location>
        <begin position="23"/>
        <end position="41"/>
    </location>
</feature>
<dbReference type="InterPro" id="IPR045474">
    <property type="entry name" value="GEVED"/>
</dbReference>
<evidence type="ECO:0000256" key="2">
    <source>
        <dbReference type="ARBA" id="ARBA00022525"/>
    </source>
</evidence>
<dbReference type="Pfam" id="PF20009">
    <property type="entry name" value="GEVED"/>
    <property type="match status" value="1"/>
</dbReference>
<feature type="domain" description="GEVED" evidence="7">
    <location>
        <begin position="786"/>
        <end position="860"/>
    </location>
</feature>
<dbReference type="GO" id="GO:0000272">
    <property type="term" value="P:polysaccharide catabolic process"/>
    <property type="evidence" value="ECO:0007669"/>
    <property type="project" value="InterPro"/>
</dbReference>
<evidence type="ECO:0000256" key="3">
    <source>
        <dbReference type="ARBA" id="ARBA00022729"/>
    </source>
</evidence>
<evidence type="ECO:0000259" key="6">
    <source>
        <dbReference type="Pfam" id="PF17210"/>
    </source>
</evidence>
<proteinExistence type="predicted"/>
<gene>
    <name evidence="8" type="ORF">FF011L_18910</name>
</gene>
<evidence type="ECO:0000313" key="8">
    <source>
        <dbReference type="EMBL" id="QDS93136.1"/>
    </source>
</evidence>
<evidence type="ECO:0000256" key="1">
    <source>
        <dbReference type="ARBA" id="ARBA00004613"/>
    </source>
</evidence>
<keyword evidence="2" id="KW-0964">Secreted</keyword>
<dbReference type="Pfam" id="PF00404">
    <property type="entry name" value="Dockerin_1"/>
    <property type="match status" value="1"/>
</dbReference>
<dbReference type="KEGG" id="rml:FF011L_18910"/>
<sequence>MVKSAKNKASRRQTKSGKSMVSKRRLIMESLEARQLLAAGITPVASDVNPAAVVTDTENPRNIGSVTAFIFNESEQSGQTGLNNGIFSAEVVPLGTMSDQEPIVDVTGTLSLVQTNNPIQQPEDVDYFAVDLRAGDILDLATIGGAGSIDVFYENGSRWFAMDSNQHDPLLLPDSSPLQTNGTVAGAQVVPEDGRYYVRVAPNGFTGVYTLGMRAYRPYMESQPIGTKQIVYVDFDGYVGPRSVIDPIDLETGLPNTGTIRIDSLYDYITNFGLLQRDEDALIDRIMARVHEDFNDVIPVNGSNGDYANTGIAGQFGITILNSRDHADPIGVANVTRVIVGGTNADIFTEDLLGISESIDIGNFDTSEIVYSPLDQVLPYTAGITISGAQSTLDLVAQTIAVTVTHELGHSFGLRHTDGNNNIGSMIDGPGAPVQAFDFELGPDGIFGTEDDQNLEFPVYDRFSTAEGFFGYERVADAIAFGLSTGTVGGSVTGTVFRDVNGDGLQPGDSGLAGVTVFVDSNGNGQFDSFEPRAVSGSDGTYTINGAPGATTVSVVVPSNSAITTASTQSVVIPTTGTVAAINFGVEQIRADVTGVKFADINGNGFREATEPGIEGVFMYIDLDNDDWPDTGEPQAITAADGSYSFDFDAAGTYTIREVVGPGYIQTTPASGEHIVQFTGEPISGQDFGNQPARDYGDADVASTVGVNAASHGLVAGLFLGASVDLDANGGVRSANADADDLTGILQANGTVIDDEDGVIATSAFGRDDTATLQITATNTTGQPGYLQAWIDFNGNGSFDDAGEHVIVDQNLANGLNEIDIAVPADAVLGSVVGRFRYSAEAGVASFGPTDAGEVEDHLFTVLNTSDALQPDTYRVDRNSTGNLLDVLDNDFVAPGFTLKLNSLDTSSTTGTAIQTTDGTGILYTPPNGFIGRDTITYFAEGPDGELIRDSNGDPAQGVVSVNVTFQTDLPFALDDTFLVPENSVNFPLSVLDNDISSINGGLSIVSFEQGDQGGRVDLVGGGQSLRYTPSTGFNGTEQFSYTIIDGAGNPSTAQVTLKMLPTSQLPGNNDVEFSFAFLDDVDRTPVDNVTVGDYFLVQVSVEDIELTDTTRQGVGSAFLDLLYSDELVSVTSLNGGANGFPFDIDFGAFYVGGSVFQQGDAGTPGIINEVGGTQPISALTDPNINQTGANVLFTIRMKADSAGVATFQADPADLPQSEVILLGEDTVVPVERIILGSGELQISDLPNGAQTRAIDDSFPDSVDSNGNPILPGNAAELDILTNDVLALNAQGSQKDIIEFGILTAPTRGNVSIVDTAGTPNDPSDDVAIYRPNAGVVGVDRFTYLIVDEDGFRSTAEVRVAIGAAANQADVGISFQYVDTAGNPVNSLVVGQEFGVEVYLDDLRSASAGDLGVFAGYLDVLYDRLLVTPSNNDGSDFGFDVEFSSDFNEGAAVGNLTAPGLINEFGAFQIDSGGSADPLGGEPKLMATLFFQADAIGTLRIVGDEADSSPFQDTLLYDPPGPVDRDRILFDVAEIEISVAAGESPFQNGSNPYDVNADGYVSPIDALGVINTLNQMSRSVAQGESFGSSVRKFFADVNGDSAITPIDALGVINFLNRQARFSNANGEAAPLVTKSNPSSASSDAVFESLSTNDVDADSPNLLGWEQQPEDSDTAVAANTYTADSSSSDDEEDDILALLADDVVTVWN</sequence>
<keyword evidence="3" id="KW-0732">Signal</keyword>
<dbReference type="Proteomes" id="UP000320672">
    <property type="component" value="Chromosome"/>
</dbReference>
<evidence type="ECO:0000313" key="9">
    <source>
        <dbReference type="Proteomes" id="UP000320672"/>
    </source>
</evidence>
<dbReference type="InterPro" id="IPR036439">
    <property type="entry name" value="Dockerin_dom_sf"/>
</dbReference>
<dbReference type="Pfam" id="PF17210">
    <property type="entry name" value="SdrD_B"/>
    <property type="match status" value="1"/>
</dbReference>
<accession>A0A517ME73</accession>
<dbReference type="Gene3D" id="2.60.40.10">
    <property type="entry name" value="Immunoglobulins"/>
    <property type="match status" value="2"/>
</dbReference>
<protein>
    <submittedName>
        <fullName evidence="8">Dockerin type I repeat protein</fullName>
    </submittedName>
</protein>
<feature type="region of interest" description="Disordered" evidence="4">
    <location>
        <begin position="1"/>
        <end position="22"/>
    </location>
</feature>
<dbReference type="GO" id="GO:0005576">
    <property type="term" value="C:extracellular region"/>
    <property type="evidence" value="ECO:0007669"/>
    <property type="project" value="UniProtKB-SubCell"/>
</dbReference>
<dbReference type="InterPro" id="IPR011506">
    <property type="entry name" value="Planctomycete_extracellular"/>
</dbReference>
<organism evidence="8 9">
    <name type="scientific">Roseimaritima multifibrata</name>
    <dbReference type="NCBI Taxonomy" id="1930274"/>
    <lineage>
        <taxon>Bacteria</taxon>
        <taxon>Pseudomonadati</taxon>
        <taxon>Planctomycetota</taxon>
        <taxon>Planctomycetia</taxon>
        <taxon>Pirellulales</taxon>
        <taxon>Pirellulaceae</taxon>
        <taxon>Roseimaritima</taxon>
    </lineage>
</organism>
<dbReference type="Pfam" id="PF17963">
    <property type="entry name" value="Big_9"/>
    <property type="match status" value="2"/>
</dbReference>
<dbReference type="SUPFAM" id="SSF63446">
    <property type="entry name" value="Type I dockerin domain"/>
    <property type="match status" value="1"/>
</dbReference>
<dbReference type="GO" id="GO:0004553">
    <property type="term" value="F:hydrolase activity, hydrolyzing O-glycosyl compounds"/>
    <property type="evidence" value="ECO:0007669"/>
    <property type="project" value="InterPro"/>
</dbReference>